<dbReference type="RefSeq" id="WP_117453145.1">
    <property type="nucleotide sequence ID" value="NZ_JAKVPQ010000011.1"/>
</dbReference>
<accession>A0ABS9R8Z5</accession>
<keyword evidence="1" id="KW-0472">Membrane</keyword>
<evidence type="ECO:0000313" key="2">
    <source>
        <dbReference type="EMBL" id="MCH4286135.1"/>
    </source>
</evidence>
<organism evidence="2 3">
    <name type="scientific">Amedibacillus hominis</name>
    <dbReference type="NCBI Taxonomy" id="2897776"/>
    <lineage>
        <taxon>Bacteria</taxon>
        <taxon>Bacillati</taxon>
        <taxon>Bacillota</taxon>
        <taxon>Erysipelotrichia</taxon>
        <taxon>Erysipelotrichales</taxon>
        <taxon>Erysipelotrichaceae</taxon>
        <taxon>Amedibacillus</taxon>
    </lineage>
</organism>
<keyword evidence="1" id="KW-1133">Transmembrane helix</keyword>
<evidence type="ECO:0000256" key="1">
    <source>
        <dbReference type="SAM" id="Phobius"/>
    </source>
</evidence>
<protein>
    <submittedName>
        <fullName evidence="2">Uncharacterized protein</fullName>
    </submittedName>
</protein>
<keyword evidence="1" id="KW-0812">Transmembrane</keyword>
<reference evidence="2 3" key="1">
    <citation type="submission" date="2022-02" db="EMBL/GenBank/DDBJ databases">
        <title>Genome of Erysipelotrichaceae sp. nov. NSJ-176 isolated from human feces.</title>
        <authorList>
            <person name="Abdugheni R."/>
        </authorList>
    </citation>
    <scope>NUCLEOTIDE SEQUENCE [LARGE SCALE GENOMIC DNA]</scope>
    <source>
        <strain evidence="2 3">NSJ-176</strain>
    </source>
</reference>
<proteinExistence type="predicted"/>
<keyword evidence="3" id="KW-1185">Reference proteome</keyword>
<dbReference type="Proteomes" id="UP001202402">
    <property type="component" value="Unassembled WGS sequence"/>
</dbReference>
<name>A0ABS9R8Z5_9FIRM</name>
<evidence type="ECO:0000313" key="3">
    <source>
        <dbReference type="Proteomes" id="UP001202402"/>
    </source>
</evidence>
<gene>
    <name evidence="2" type="ORF">LQE99_13495</name>
</gene>
<dbReference type="EMBL" id="JAKVPQ010000011">
    <property type="protein sequence ID" value="MCH4286135.1"/>
    <property type="molecule type" value="Genomic_DNA"/>
</dbReference>
<feature type="transmembrane region" description="Helical" evidence="1">
    <location>
        <begin position="47"/>
        <end position="65"/>
    </location>
</feature>
<comment type="caution">
    <text evidence="2">The sequence shown here is derived from an EMBL/GenBank/DDBJ whole genome shotgun (WGS) entry which is preliminary data.</text>
</comment>
<sequence length="338" mass="40204">MPDQKPKEAIDIFLWRCAQKDHNQCIHDMSDVALQLDKLSKHHKKHISSFFLTGIMVMMILVSRYCMLCYEDKKQQIYNDLIRQKAFEKAICANPDQIDAYRAYLSYTNKKDALKHIERLCEQEAFDLHPDIKQYLVLESMTLKDLSTAHFAYQLLQRSKSEFDQSYRQILGDVLDKKDCKRSLSALYTQIIKETDTDSSVHKELLADLYELSNDLDKTMWMQLIQLYEEASMQDEMHRVQYAFVVWQIERKDKDVTGYIQKLEKEWQSDKDLLLLSSLYMDAFESCISDEEKHAHLHMLQEAKTLLKKIKHEDAIRESIQQTISQLDYLMEKWRIYE</sequence>